<dbReference type="Gene3D" id="1.10.540.10">
    <property type="entry name" value="Acyl-CoA dehydrogenase/oxidase, N-terminal domain"/>
    <property type="match status" value="1"/>
</dbReference>
<dbReference type="Proteomes" id="UP000305095">
    <property type="component" value="Unassembled WGS sequence"/>
</dbReference>
<proteinExistence type="predicted"/>
<dbReference type="Gene3D" id="2.40.110.10">
    <property type="entry name" value="Butyryl-CoA Dehydrogenase, subunit A, domain 2"/>
    <property type="match status" value="1"/>
</dbReference>
<dbReference type="InterPro" id="IPR009100">
    <property type="entry name" value="AcylCoA_DH/oxidase_NM_dom_sf"/>
</dbReference>
<dbReference type="GO" id="GO:0003995">
    <property type="term" value="F:acyl-CoA dehydrogenase activity"/>
    <property type="evidence" value="ECO:0007669"/>
    <property type="project" value="InterPro"/>
</dbReference>
<dbReference type="EMBL" id="SZZP01000004">
    <property type="protein sequence ID" value="TKV82221.1"/>
    <property type="molecule type" value="Genomic_DNA"/>
</dbReference>
<protein>
    <submittedName>
        <fullName evidence="4">Acyl-CoA dehydrogenase</fullName>
    </submittedName>
</protein>
<comment type="caution">
    <text evidence="4">The sequence shown here is derived from an EMBL/GenBank/DDBJ whole genome shotgun (WGS) entry which is preliminary data.</text>
</comment>
<evidence type="ECO:0000313" key="5">
    <source>
        <dbReference type="Proteomes" id="UP000305095"/>
    </source>
</evidence>
<evidence type="ECO:0000256" key="1">
    <source>
        <dbReference type="ARBA" id="ARBA00023002"/>
    </source>
</evidence>
<dbReference type="InterPro" id="IPR013786">
    <property type="entry name" value="AcylCoA_DH/ox_N"/>
</dbReference>
<dbReference type="PANTHER" id="PTHR43292">
    <property type="entry name" value="ACYL-COA DEHYDROGENASE"/>
    <property type="match status" value="1"/>
</dbReference>
<accession>A0A4U6S528</accession>
<dbReference type="GO" id="GO:0050660">
    <property type="term" value="F:flavin adenine dinucleotide binding"/>
    <property type="evidence" value="ECO:0007669"/>
    <property type="project" value="InterPro"/>
</dbReference>
<keyword evidence="1" id="KW-0560">Oxidoreductase</keyword>
<dbReference type="Pfam" id="PF02771">
    <property type="entry name" value="Acyl-CoA_dh_N"/>
    <property type="match status" value="1"/>
</dbReference>
<dbReference type="InterPro" id="IPR046373">
    <property type="entry name" value="Acyl-CoA_Oxase/DH_mid-dom_sf"/>
</dbReference>
<name>A0A4U6S528_BRAEL</name>
<dbReference type="PROSITE" id="PS00072">
    <property type="entry name" value="ACYL_COA_DH_1"/>
    <property type="match status" value="1"/>
</dbReference>
<dbReference type="Pfam" id="PF02770">
    <property type="entry name" value="Acyl-CoA_dh_M"/>
    <property type="match status" value="1"/>
</dbReference>
<organism evidence="4 5">
    <name type="scientific">Bradyrhizobium elkanii</name>
    <dbReference type="NCBI Taxonomy" id="29448"/>
    <lineage>
        <taxon>Bacteria</taxon>
        <taxon>Pseudomonadati</taxon>
        <taxon>Pseudomonadota</taxon>
        <taxon>Alphaproteobacteria</taxon>
        <taxon>Hyphomicrobiales</taxon>
        <taxon>Nitrobacteraceae</taxon>
        <taxon>Bradyrhizobium</taxon>
    </lineage>
</organism>
<evidence type="ECO:0000259" key="2">
    <source>
        <dbReference type="Pfam" id="PF02770"/>
    </source>
</evidence>
<dbReference type="Gene3D" id="1.20.140.10">
    <property type="entry name" value="Butyryl-CoA Dehydrogenase, subunit A, domain 3"/>
    <property type="match status" value="1"/>
</dbReference>
<dbReference type="GO" id="GO:0005886">
    <property type="term" value="C:plasma membrane"/>
    <property type="evidence" value="ECO:0007669"/>
    <property type="project" value="TreeGrafter"/>
</dbReference>
<evidence type="ECO:0000259" key="3">
    <source>
        <dbReference type="Pfam" id="PF02771"/>
    </source>
</evidence>
<dbReference type="SUPFAM" id="SSF56645">
    <property type="entry name" value="Acyl-CoA dehydrogenase NM domain-like"/>
    <property type="match status" value="1"/>
</dbReference>
<feature type="domain" description="Acyl-CoA dehydrogenase/oxidase N-terminal" evidence="3">
    <location>
        <begin position="14"/>
        <end position="125"/>
    </location>
</feature>
<dbReference type="PANTHER" id="PTHR43292:SF4">
    <property type="entry name" value="ACYL-COA DEHYDROGENASE FADE34"/>
    <property type="match status" value="1"/>
</dbReference>
<dbReference type="InterPro" id="IPR006091">
    <property type="entry name" value="Acyl-CoA_Oxase/DH_mid-dom"/>
</dbReference>
<dbReference type="InterPro" id="IPR052161">
    <property type="entry name" value="Mycobact_Acyl-CoA_DH"/>
</dbReference>
<dbReference type="AlphaFoldDB" id="A0A4U6S528"/>
<feature type="domain" description="Acyl-CoA oxidase/dehydrogenase middle" evidence="2">
    <location>
        <begin position="129"/>
        <end position="224"/>
    </location>
</feature>
<dbReference type="RefSeq" id="WP_137477465.1">
    <property type="nucleotide sequence ID" value="NZ_SZZP01000004.1"/>
</dbReference>
<evidence type="ECO:0000313" key="4">
    <source>
        <dbReference type="EMBL" id="TKV82221.1"/>
    </source>
</evidence>
<sequence>MTYFTFPNAPLLPEAEKLRGEVRAFLAEELRHVPAHVRAASWSGFDAKFSRRMGERGWIGMTWPRQYGGHERSSLERYVVLEEMLAAGAPVAAHWIADRQSGPLLLRFGTEEQRRSVLPKIAAGELFCCIGMSEPDSGSDLAAVRTRAEPVDGGFRVNGTKLWTTYGHRAHVMLLFCRTSGGPADRHKGTSQLLVDLTLPGITIRPIADLSGAKHFNEVVFENVFVPASALIGEEGNGWHQVTSELAYERSGPERFLSSFVLFAELIRVLQRNPSEHATVAVGRLISHFVVLRQLSRGVAWLLQNGENPALEAAVVKDLGALVEQEMPDVVRSLVEIEPDAEHTRELIRTLRYIVLAAPSFSLRGGTREILRGIIARGLGLR</sequence>
<gene>
    <name evidence="4" type="ORF">FDV58_06895</name>
</gene>
<reference evidence="4 5" key="1">
    <citation type="submission" date="2019-05" db="EMBL/GenBank/DDBJ databases">
        <title>Draft Genome of Bradyrhizobium elkanii strain SEMIA 938, Used in Commercial Inoculants for Lupinus spp. in Brazil.</title>
        <authorList>
            <person name="Hungria M."/>
            <person name="Delamuta J.R.M."/>
            <person name="Ribeiro R.A."/>
            <person name="Nogueira M.A."/>
        </authorList>
    </citation>
    <scope>NUCLEOTIDE SEQUENCE [LARGE SCALE GENOMIC DNA]</scope>
    <source>
        <strain evidence="4 5">Semia 938</strain>
    </source>
</reference>
<dbReference type="InterPro" id="IPR006089">
    <property type="entry name" value="Acyl-CoA_DH_CS"/>
</dbReference>
<dbReference type="InterPro" id="IPR037069">
    <property type="entry name" value="AcylCoA_DH/ox_N_sf"/>
</dbReference>